<feature type="domain" description="Methyltransferase" evidence="1">
    <location>
        <begin position="46"/>
        <end position="143"/>
    </location>
</feature>
<keyword evidence="3" id="KW-1185">Reference proteome</keyword>
<dbReference type="SUPFAM" id="SSF53335">
    <property type="entry name" value="S-adenosyl-L-methionine-dependent methyltransferases"/>
    <property type="match status" value="1"/>
</dbReference>
<keyword evidence="2" id="KW-0808">Transferase</keyword>
<dbReference type="Gene3D" id="3.40.50.150">
    <property type="entry name" value="Vaccinia Virus protein VP39"/>
    <property type="match status" value="1"/>
</dbReference>
<accession>A0ABY8W246</accession>
<dbReference type="Proteomes" id="UP001236585">
    <property type="component" value="Chromosome"/>
</dbReference>
<dbReference type="InterPro" id="IPR029063">
    <property type="entry name" value="SAM-dependent_MTases_sf"/>
</dbReference>
<dbReference type="EMBL" id="CP126981">
    <property type="protein sequence ID" value="WIM89084.1"/>
    <property type="molecule type" value="Genomic_DNA"/>
</dbReference>
<organism evidence="2 3">
    <name type="scientific">Candidatus Mycobacterium wuenschmannii</name>
    <dbReference type="NCBI Taxonomy" id="3027808"/>
    <lineage>
        <taxon>Bacteria</taxon>
        <taxon>Bacillati</taxon>
        <taxon>Actinomycetota</taxon>
        <taxon>Actinomycetes</taxon>
        <taxon>Mycobacteriales</taxon>
        <taxon>Mycobacteriaceae</taxon>
        <taxon>Mycobacterium</taxon>
    </lineage>
</organism>
<gene>
    <name evidence="2" type="ORF">PT015_06355</name>
</gene>
<dbReference type="InterPro" id="IPR041698">
    <property type="entry name" value="Methyltransf_25"/>
</dbReference>
<dbReference type="GO" id="GO:0032259">
    <property type="term" value="P:methylation"/>
    <property type="evidence" value="ECO:0007669"/>
    <property type="project" value="UniProtKB-KW"/>
</dbReference>
<dbReference type="CDD" id="cd02440">
    <property type="entry name" value="AdoMet_MTases"/>
    <property type="match status" value="1"/>
</dbReference>
<dbReference type="PANTHER" id="PTHR43591">
    <property type="entry name" value="METHYLTRANSFERASE"/>
    <property type="match status" value="1"/>
</dbReference>
<name>A0ABY8W246_9MYCO</name>
<proteinExistence type="predicted"/>
<sequence>MAASWSNRVKFALAGEILEAANPLLPGHPHRRVVDLVADSGSSPRVLELCAGTGYASRLLARLRPDSSIVGIDVSPEMISVGRKKLRAQRVSNVDLQVGDIAALPFDDNSFDAVMAVFGLHEVPEPARSAGIAESMRLLRPGGVFATVDLDRPPPPAGLLSDVYLAVMEPQHAKDVCGDGLSRMLTAAGFDVTYHRGARGLGMAQTVLATS</sequence>
<reference evidence="2 3" key="1">
    <citation type="journal article" date="2023" name="Microbiol. Resour. Announc.">
        <title>Complete Genome Sequence of Mycobacterium wuenschmanii, a novel Nontuberculous Mycobacterium Isolated from a captive population of Amazon Milk Frogs.</title>
        <authorList>
            <person name="Hicks J."/>
            <person name="Zeineldin M."/>
            <person name="Ward H."/>
            <person name="Wuenschmann A."/>
            <person name="Camp P."/>
            <person name="Farrell D."/>
            <person name="Lehman K."/>
            <person name="Thacker T."/>
            <person name="Cuthbert E."/>
        </authorList>
    </citation>
    <scope>NUCLEOTIDE SEQUENCE [LARGE SCALE GENOMIC DNA]</scope>
    <source>
        <strain evidence="2 3">Wuenschmanii</strain>
    </source>
</reference>
<protein>
    <submittedName>
        <fullName evidence="2">Methyltransferase domain-containing protein</fullName>
    </submittedName>
</protein>
<dbReference type="GO" id="GO:0008168">
    <property type="term" value="F:methyltransferase activity"/>
    <property type="evidence" value="ECO:0007669"/>
    <property type="project" value="UniProtKB-KW"/>
</dbReference>
<dbReference type="PANTHER" id="PTHR43591:SF24">
    <property type="entry name" value="2-METHOXY-6-POLYPRENYL-1,4-BENZOQUINOL METHYLASE, MITOCHONDRIAL"/>
    <property type="match status" value="1"/>
</dbReference>
<evidence type="ECO:0000259" key="1">
    <source>
        <dbReference type="Pfam" id="PF13649"/>
    </source>
</evidence>
<dbReference type="Pfam" id="PF13649">
    <property type="entry name" value="Methyltransf_25"/>
    <property type="match status" value="1"/>
</dbReference>
<evidence type="ECO:0000313" key="2">
    <source>
        <dbReference type="EMBL" id="WIM89084.1"/>
    </source>
</evidence>
<evidence type="ECO:0000313" key="3">
    <source>
        <dbReference type="Proteomes" id="UP001236585"/>
    </source>
</evidence>
<dbReference type="RefSeq" id="WP_285189659.1">
    <property type="nucleotide sequence ID" value="NZ_CP126981.1"/>
</dbReference>
<keyword evidence="2" id="KW-0489">Methyltransferase</keyword>